<evidence type="ECO:0000256" key="8">
    <source>
        <dbReference type="ARBA" id="ARBA00022605"/>
    </source>
</evidence>
<dbReference type="InterPro" id="IPR039429">
    <property type="entry name" value="SHMT-like_dom"/>
</dbReference>
<keyword evidence="10" id="KW-0663">Pyridoxal phosphate</keyword>
<proteinExistence type="inferred from homology"/>
<dbReference type="Gene3D" id="3.40.640.10">
    <property type="entry name" value="Type I PLP-dependent aspartate aminotransferase-like (Major domain)"/>
    <property type="match status" value="1"/>
</dbReference>
<dbReference type="PROSITE" id="PS00096">
    <property type="entry name" value="SHMT"/>
    <property type="match status" value="1"/>
</dbReference>
<evidence type="ECO:0000256" key="3">
    <source>
        <dbReference type="ARBA" id="ARBA00004496"/>
    </source>
</evidence>
<dbReference type="InterPro" id="IPR015421">
    <property type="entry name" value="PyrdxlP-dep_Trfase_major"/>
</dbReference>
<dbReference type="InterPro" id="IPR019798">
    <property type="entry name" value="Ser_HO-MeTrfase_PLP_BS"/>
</dbReference>
<gene>
    <name evidence="12" type="ORF">LCGC14_1435140</name>
</gene>
<dbReference type="InterPro" id="IPR015422">
    <property type="entry name" value="PyrdxlP-dep_Trfase_small"/>
</dbReference>
<dbReference type="HAMAP" id="MF_00051">
    <property type="entry name" value="SHMT"/>
    <property type="match status" value="1"/>
</dbReference>
<evidence type="ECO:0000313" key="12">
    <source>
        <dbReference type="EMBL" id="KKM70992.1"/>
    </source>
</evidence>
<dbReference type="InterPro" id="IPR015424">
    <property type="entry name" value="PyrdxlP-dep_Trfase"/>
</dbReference>
<dbReference type="GO" id="GO:0004372">
    <property type="term" value="F:glycine hydroxymethyltransferase activity"/>
    <property type="evidence" value="ECO:0007669"/>
    <property type="project" value="UniProtKB-EC"/>
</dbReference>
<comment type="subcellular location">
    <subcellularLocation>
        <location evidence="3">Cytoplasm</location>
    </subcellularLocation>
</comment>
<dbReference type="GO" id="GO:0035999">
    <property type="term" value="P:tetrahydrofolate interconversion"/>
    <property type="evidence" value="ECO:0007669"/>
    <property type="project" value="InterPro"/>
</dbReference>
<dbReference type="GO" id="GO:0019264">
    <property type="term" value="P:glycine biosynthetic process from serine"/>
    <property type="evidence" value="ECO:0007669"/>
    <property type="project" value="InterPro"/>
</dbReference>
<evidence type="ECO:0000256" key="2">
    <source>
        <dbReference type="ARBA" id="ARBA00001933"/>
    </source>
</evidence>
<dbReference type="CDD" id="cd00378">
    <property type="entry name" value="SHMT"/>
    <property type="match status" value="1"/>
</dbReference>
<dbReference type="EMBL" id="LAZR01009715">
    <property type="protein sequence ID" value="KKM70992.1"/>
    <property type="molecule type" value="Genomic_DNA"/>
</dbReference>
<dbReference type="PANTHER" id="PTHR11680:SF35">
    <property type="entry name" value="SERINE HYDROXYMETHYLTRANSFERASE 1"/>
    <property type="match status" value="1"/>
</dbReference>
<organism evidence="12">
    <name type="scientific">marine sediment metagenome</name>
    <dbReference type="NCBI Taxonomy" id="412755"/>
    <lineage>
        <taxon>unclassified sequences</taxon>
        <taxon>metagenomes</taxon>
        <taxon>ecological metagenomes</taxon>
    </lineage>
</organism>
<dbReference type="PIRSF" id="PIRSF000412">
    <property type="entry name" value="SHMT"/>
    <property type="match status" value="1"/>
</dbReference>
<comment type="catalytic activity">
    <reaction evidence="1">
        <text>(6R)-5,10-methylene-5,6,7,8-tetrahydrofolate + glycine + H2O = (6S)-5,6,7,8-tetrahydrofolate + L-serine</text>
        <dbReference type="Rhea" id="RHEA:15481"/>
        <dbReference type="ChEBI" id="CHEBI:15377"/>
        <dbReference type="ChEBI" id="CHEBI:15636"/>
        <dbReference type="ChEBI" id="CHEBI:33384"/>
        <dbReference type="ChEBI" id="CHEBI:57305"/>
        <dbReference type="ChEBI" id="CHEBI:57453"/>
        <dbReference type="EC" id="2.1.2.1"/>
    </reaction>
</comment>
<dbReference type="PANTHER" id="PTHR11680">
    <property type="entry name" value="SERINE HYDROXYMETHYLTRANSFERASE"/>
    <property type="match status" value="1"/>
</dbReference>
<evidence type="ECO:0000256" key="5">
    <source>
        <dbReference type="ARBA" id="ARBA00011738"/>
    </source>
</evidence>
<evidence type="ECO:0000256" key="7">
    <source>
        <dbReference type="ARBA" id="ARBA00022563"/>
    </source>
</evidence>
<comment type="caution">
    <text evidence="12">The sequence shown here is derived from an EMBL/GenBank/DDBJ whole genome shotgun (WGS) entry which is preliminary data.</text>
</comment>
<keyword evidence="8" id="KW-0028">Amino-acid biosynthesis</keyword>
<evidence type="ECO:0000256" key="4">
    <source>
        <dbReference type="ARBA" id="ARBA00006376"/>
    </source>
</evidence>
<keyword evidence="9" id="KW-0808">Transferase</keyword>
<accession>A0A0F9MPA5</accession>
<dbReference type="Pfam" id="PF00464">
    <property type="entry name" value="SHMT"/>
    <property type="match status" value="1"/>
</dbReference>
<dbReference type="InterPro" id="IPR049943">
    <property type="entry name" value="Ser_HO-MeTrfase-like"/>
</dbReference>
<dbReference type="FunFam" id="3.40.640.10:FF:000001">
    <property type="entry name" value="Serine hydroxymethyltransferase"/>
    <property type="match status" value="1"/>
</dbReference>
<dbReference type="SUPFAM" id="SSF53383">
    <property type="entry name" value="PLP-dependent transferases"/>
    <property type="match status" value="1"/>
</dbReference>
<protein>
    <recommendedName>
        <fullName evidence="11">Serine hydroxymethyltransferase-like domain-containing protein</fullName>
    </recommendedName>
</protein>
<comment type="subunit">
    <text evidence="5">Homodimer.</text>
</comment>
<dbReference type="InterPro" id="IPR001085">
    <property type="entry name" value="Ser_HO-MeTrfase"/>
</dbReference>
<dbReference type="FunFam" id="3.90.1150.10:FF:000003">
    <property type="entry name" value="Serine hydroxymethyltransferase"/>
    <property type="match status" value="1"/>
</dbReference>
<comment type="cofactor">
    <cofactor evidence="2">
        <name>pyridoxal 5'-phosphate</name>
        <dbReference type="ChEBI" id="CHEBI:597326"/>
    </cofactor>
</comment>
<sequence length="415" mass="44824">MDLPNIGSFDPDVYNAIRDEEAREGEKLLLIASENYASKAVLEAQGSIFTNKYAEGYPGRRYYGGCEYADIVELLAIERAKELFGADHVNVQPHSGSQANMAVYFAMLKPGDTIMGMDLRHGGHLTHGASVSFSGTIYHSISYGVRRDTGHIDYEEMERLAFEHKPRMIIVGASAYSRTIDFEAFGKVAKENGALLMADIAHIAGLIAAGVHPSPVPHADFVTSTTHKTLRGPRGGLIMCRQEHAKAVDKVIFPGIQGGPLVHVIAAKAVAFKEALLPEFKQYQQQVAANAAKLAEELQARGFEIFSGGTDNHLMLIDLNNKGITGMDAETALDKAGITVNKNAIPFDPRPPTITSGMRLGTPCLTTRGMKEDEMALVAGFIDDALSNMDNAGALNGINGKVKELCSRFPIYQGG</sequence>
<dbReference type="Gene3D" id="3.90.1150.10">
    <property type="entry name" value="Aspartate Aminotransferase, domain 1"/>
    <property type="match status" value="1"/>
</dbReference>
<evidence type="ECO:0000256" key="6">
    <source>
        <dbReference type="ARBA" id="ARBA00022490"/>
    </source>
</evidence>
<keyword evidence="7" id="KW-0554">One-carbon metabolism</keyword>
<evidence type="ECO:0000256" key="1">
    <source>
        <dbReference type="ARBA" id="ARBA00001528"/>
    </source>
</evidence>
<evidence type="ECO:0000256" key="10">
    <source>
        <dbReference type="ARBA" id="ARBA00022898"/>
    </source>
</evidence>
<dbReference type="AlphaFoldDB" id="A0A0F9MPA5"/>
<name>A0A0F9MPA5_9ZZZZ</name>
<dbReference type="GO" id="GO:0030170">
    <property type="term" value="F:pyridoxal phosphate binding"/>
    <property type="evidence" value="ECO:0007669"/>
    <property type="project" value="InterPro"/>
</dbReference>
<evidence type="ECO:0000256" key="9">
    <source>
        <dbReference type="ARBA" id="ARBA00022679"/>
    </source>
</evidence>
<dbReference type="GO" id="GO:0005829">
    <property type="term" value="C:cytosol"/>
    <property type="evidence" value="ECO:0007669"/>
    <property type="project" value="TreeGrafter"/>
</dbReference>
<comment type="similarity">
    <text evidence="4">Belongs to the SHMT family.</text>
</comment>
<evidence type="ECO:0000259" key="11">
    <source>
        <dbReference type="Pfam" id="PF00464"/>
    </source>
</evidence>
<dbReference type="NCBIfam" id="NF000586">
    <property type="entry name" value="PRK00011.1"/>
    <property type="match status" value="1"/>
</dbReference>
<reference evidence="12" key="1">
    <citation type="journal article" date="2015" name="Nature">
        <title>Complex archaea that bridge the gap between prokaryotes and eukaryotes.</title>
        <authorList>
            <person name="Spang A."/>
            <person name="Saw J.H."/>
            <person name="Jorgensen S.L."/>
            <person name="Zaremba-Niedzwiedzka K."/>
            <person name="Martijn J."/>
            <person name="Lind A.E."/>
            <person name="van Eijk R."/>
            <person name="Schleper C."/>
            <person name="Guy L."/>
            <person name="Ettema T.J."/>
        </authorList>
    </citation>
    <scope>NUCLEOTIDE SEQUENCE</scope>
</reference>
<keyword evidence="6" id="KW-0963">Cytoplasm</keyword>
<feature type="domain" description="Serine hydroxymethyltransferase-like" evidence="11">
    <location>
        <begin position="8"/>
        <end position="382"/>
    </location>
</feature>